<evidence type="ECO:0000313" key="3">
    <source>
        <dbReference type="EMBL" id="AWN36985.1"/>
    </source>
</evidence>
<dbReference type="OrthoDB" id="9814802at2"/>
<sequence>MSTRALARSAGRTPRPQAGLRAALLAALLLAGQAAAQDAAPEAEEAPTAPQKPKPKPAPKPKPQAKPAEKAAEKPADAKPEAAPAVWPAGADTVSETYGEWTTNCARAEARTSCLVTQSQGDRQSGRRQFVFELRTPQEGRAEGLILMPFGLNIETGVTFKLDESVLGKGAPYTTCTSEGCLVPISFPTLATDAMKTAKALVVNAQKANSSETVTITLPLGGFNAAFARATALGS</sequence>
<proteinExistence type="predicted"/>
<name>A0A2U8VTE8_9HYPH</name>
<keyword evidence="2" id="KW-0732">Signal</keyword>
<organism evidence="3 4">
    <name type="scientific">Methylobacterium radiodurans</name>
    <dbReference type="NCBI Taxonomy" id="2202828"/>
    <lineage>
        <taxon>Bacteria</taxon>
        <taxon>Pseudomonadati</taxon>
        <taxon>Pseudomonadota</taxon>
        <taxon>Alphaproteobacteria</taxon>
        <taxon>Hyphomicrobiales</taxon>
        <taxon>Methylobacteriaceae</taxon>
        <taxon>Methylobacterium</taxon>
    </lineage>
</organism>
<dbReference type="AlphaFoldDB" id="A0A2U8VTE8"/>
<evidence type="ECO:0000256" key="1">
    <source>
        <dbReference type="SAM" id="MobiDB-lite"/>
    </source>
</evidence>
<feature type="signal peptide" evidence="2">
    <location>
        <begin position="1"/>
        <end position="36"/>
    </location>
</feature>
<dbReference type="InterPro" id="IPR038696">
    <property type="entry name" value="IalB_sf"/>
</dbReference>
<evidence type="ECO:0000256" key="2">
    <source>
        <dbReference type="SAM" id="SignalP"/>
    </source>
</evidence>
<feature type="compositionally biased region" description="Low complexity" evidence="1">
    <location>
        <begin position="33"/>
        <end position="49"/>
    </location>
</feature>
<dbReference type="Gene3D" id="2.60.40.1880">
    <property type="entry name" value="Invasion associated locus B (IalB) protein"/>
    <property type="match status" value="1"/>
</dbReference>
<dbReference type="RefSeq" id="WP_109952070.1">
    <property type="nucleotide sequence ID" value="NZ_CP029551.1"/>
</dbReference>
<dbReference type="EMBL" id="CP029551">
    <property type="protein sequence ID" value="AWN36985.1"/>
    <property type="molecule type" value="Genomic_DNA"/>
</dbReference>
<gene>
    <name evidence="3" type="ORF">DK427_15615</name>
</gene>
<protein>
    <submittedName>
        <fullName evidence="3">Invasion protein</fullName>
    </submittedName>
</protein>
<reference evidence="3 4" key="1">
    <citation type="submission" date="2018-05" db="EMBL/GenBank/DDBJ databases">
        <title>Complete Genome Sequence of Methylobacterium sp. 17Sr1-43.</title>
        <authorList>
            <person name="Srinivasan S."/>
        </authorList>
    </citation>
    <scope>NUCLEOTIDE SEQUENCE [LARGE SCALE GENOMIC DNA]</scope>
    <source>
        <strain evidence="3 4">17Sr1-43</strain>
    </source>
</reference>
<evidence type="ECO:0000313" key="4">
    <source>
        <dbReference type="Proteomes" id="UP000246058"/>
    </source>
</evidence>
<dbReference type="Proteomes" id="UP000246058">
    <property type="component" value="Chromosome"/>
</dbReference>
<feature type="chain" id="PRO_5016090282" evidence="2">
    <location>
        <begin position="37"/>
        <end position="235"/>
    </location>
</feature>
<feature type="region of interest" description="Disordered" evidence="1">
    <location>
        <begin position="33"/>
        <end position="88"/>
    </location>
</feature>
<accession>A0A2U8VTE8</accession>
<dbReference type="KEGG" id="meti:DK427_15615"/>
<dbReference type="Pfam" id="PF06776">
    <property type="entry name" value="IalB"/>
    <property type="match status" value="1"/>
</dbReference>
<keyword evidence="4" id="KW-1185">Reference proteome</keyword>
<feature type="compositionally biased region" description="Basic and acidic residues" evidence="1">
    <location>
        <begin position="67"/>
        <end position="80"/>
    </location>
</feature>
<dbReference type="InterPro" id="IPR010642">
    <property type="entry name" value="Invasion_prot_B"/>
</dbReference>